<keyword evidence="2" id="KW-1185">Reference proteome</keyword>
<name>A0A7X2GZK4_9NEIS</name>
<accession>A0A7X2GZK4</accession>
<sequence length="520" mass="59801">MSKFPKWGELNPSEKYGFSKLLDYVKAVYEGREQRGNYPSYTNCHLNIPAEVGQQYKLLNTMVYIPDWYVPMAVKHVEALMSMGRHGWKPVSALWYNLTQWEDGELSDDDEIWFQILMQLPHISEVDKTKIAYWQSPEKCVKGIETRTTVGRYGSRQLGFEHGGGFLDGLLAHHKVLQGGVDVEFVENDDVDGWKEVYRSPYIKSCMNNDEYGVTRHDTYRCYATSAFGLENNGLRLAYLPDAIEGRKSAKARAIVHEPSKSFVSVYGSGDLENRLGELGYTKESGYPRGLILWTESTHDGYIAPYIDGDTYQASLHEGEESWFELEAWEGDYSLDCAGGLVNAQLTCTCCGGTVSNLYGPVLHEDGDGDLVEGEVCYDCYYDTYNMNYLGDYMSVHTDVEYIIIGGERYVFTNENLRYYEIEYSEYLNEYLLEYVYSDYYESYVDCGAQLLEYCDDYIYTYDCKRLWNEELVIEDHAERIEVEGVDYWIPKAGISNTTDEWRKAFFEEVNKPQVSESAA</sequence>
<evidence type="ECO:0000313" key="1">
    <source>
        <dbReference type="EMBL" id="MRN38589.1"/>
    </source>
</evidence>
<evidence type="ECO:0000313" key="2">
    <source>
        <dbReference type="Proteomes" id="UP000486297"/>
    </source>
</evidence>
<dbReference type="AlphaFoldDB" id="A0A7X2GZK4"/>
<protein>
    <submittedName>
        <fullName evidence="1">Uncharacterized protein</fullName>
    </submittedName>
</protein>
<proteinExistence type="predicted"/>
<organism evidence="1 2">
    <name type="scientific">Neisseria brasiliensis</name>
    <dbReference type="NCBI Taxonomy" id="2666100"/>
    <lineage>
        <taxon>Bacteria</taxon>
        <taxon>Pseudomonadati</taxon>
        <taxon>Pseudomonadota</taxon>
        <taxon>Betaproteobacteria</taxon>
        <taxon>Neisseriales</taxon>
        <taxon>Neisseriaceae</taxon>
        <taxon>Neisseria</taxon>
    </lineage>
</organism>
<gene>
    <name evidence="1" type="ORF">GJU80_08900</name>
</gene>
<comment type="caution">
    <text evidence="1">The sequence shown here is derived from an EMBL/GenBank/DDBJ whole genome shotgun (WGS) entry which is preliminary data.</text>
</comment>
<reference evidence="1" key="1">
    <citation type="journal article" name="Emerg. Infect. Dis.">
        <title>Two cases of a newly characterized neisseria species.</title>
        <authorList>
            <person name="Mustapha M."/>
            <person name="Lemos A.P.S."/>
            <person name="Harrison L.H."/>
            <person name="Vantyne D."/>
            <person name="Sacchi C.T."/>
        </authorList>
    </citation>
    <scope>NUCLEOTIDE SEQUENCE</scope>
    <source>
        <strain evidence="1">N.95.16</strain>
    </source>
</reference>
<dbReference type="EMBL" id="WJXO01000001">
    <property type="protein sequence ID" value="MRN38589.1"/>
    <property type="molecule type" value="Genomic_DNA"/>
</dbReference>
<dbReference type="Proteomes" id="UP000486297">
    <property type="component" value="Unassembled WGS sequence"/>
</dbReference>